<feature type="transmembrane region" description="Helical" evidence="7">
    <location>
        <begin position="141"/>
        <end position="159"/>
    </location>
</feature>
<keyword evidence="5 7" id="KW-1133">Transmembrane helix</keyword>
<evidence type="ECO:0000259" key="8">
    <source>
        <dbReference type="PROSITE" id="PS50850"/>
    </source>
</evidence>
<name>A0ABV4CJ56_9PSEU</name>
<feature type="transmembrane region" description="Helical" evidence="7">
    <location>
        <begin position="113"/>
        <end position="135"/>
    </location>
</feature>
<dbReference type="PRINTS" id="PR01035">
    <property type="entry name" value="TCRTETA"/>
</dbReference>
<keyword evidence="2" id="KW-0813">Transport</keyword>
<dbReference type="InterPro" id="IPR005828">
    <property type="entry name" value="MFS_sugar_transport-like"/>
</dbReference>
<dbReference type="SUPFAM" id="SSF103473">
    <property type="entry name" value="MFS general substrate transporter"/>
    <property type="match status" value="1"/>
</dbReference>
<dbReference type="Pfam" id="PF07690">
    <property type="entry name" value="MFS_1"/>
    <property type="match status" value="1"/>
</dbReference>
<dbReference type="InterPro" id="IPR050171">
    <property type="entry name" value="MFS_Transporters"/>
</dbReference>
<keyword evidence="10" id="KW-1185">Reference proteome</keyword>
<feature type="transmembrane region" description="Helical" evidence="7">
    <location>
        <begin position="253"/>
        <end position="271"/>
    </location>
</feature>
<gene>
    <name evidence="9" type="ORF">AB8O55_16830</name>
</gene>
<dbReference type="PROSITE" id="PS50850">
    <property type="entry name" value="MFS"/>
    <property type="match status" value="1"/>
</dbReference>
<dbReference type="InterPro" id="IPR020846">
    <property type="entry name" value="MFS_dom"/>
</dbReference>
<dbReference type="Pfam" id="PF00083">
    <property type="entry name" value="Sugar_tr"/>
    <property type="match status" value="1"/>
</dbReference>
<reference evidence="9 10" key="1">
    <citation type="submission" date="2024-08" db="EMBL/GenBank/DDBJ databases">
        <title>Genome mining of Saccharopolyspora cebuensis PGLac3 from Nigerian medicinal plant.</title>
        <authorList>
            <person name="Ezeobiora C.E."/>
            <person name="Igbokwe N.H."/>
            <person name="Amin D.H."/>
            <person name="Mendie U.E."/>
        </authorList>
    </citation>
    <scope>NUCLEOTIDE SEQUENCE [LARGE SCALE GENOMIC DNA]</scope>
    <source>
        <strain evidence="9 10">PGLac3</strain>
    </source>
</reference>
<dbReference type="InterPro" id="IPR001958">
    <property type="entry name" value="Tet-R_TetA/multi-R_MdtG-like"/>
</dbReference>
<protein>
    <submittedName>
        <fullName evidence="9">MFS transporter</fullName>
    </submittedName>
</protein>
<dbReference type="PANTHER" id="PTHR23517">
    <property type="entry name" value="RESISTANCE PROTEIN MDTM, PUTATIVE-RELATED-RELATED"/>
    <property type="match status" value="1"/>
</dbReference>
<organism evidence="9 10">
    <name type="scientific">Saccharopolyspora cebuensis</name>
    <dbReference type="NCBI Taxonomy" id="418759"/>
    <lineage>
        <taxon>Bacteria</taxon>
        <taxon>Bacillati</taxon>
        <taxon>Actinomycetota</taxon>
        <taxon>Actinomycetes</taxon>
        <taxon>Pseudonocardiales</taxon>
        <taxon>Pseudonocardiaceae</taxon>
        <taxon>Saccharopolyspora</taxon>
    </lineage>
</organism>
<feature type="transmembrane region" description="Helical" evidence="7">
    <location>
        <begin position="223"/>
        <end position="241"/>
    </location>
</feature>
<feature type="domain" description="Major facilitator superfamily (MFS) profile" evidence="8">
    <location>
        <begin position="1"/>
        <end position="365"/>
    </location>
</feature>
<evidence type="ECO:0000256" key="1">
    <source>
        <dbReference type="ARBA" id="ARBA00004651"/>
    </source>
</evidence>
<feature type="transmembrane region" description="Helical" evidence="7">
    <location>
        <begin position="277"/>
        <end position="300"/>
    </location>
</feature>
<dbReference type="Proteomes" id="UP001564626">
    <property type="component" value="Unassembled WGS sequence"/>
</dbReference>
<proteinExistence type="predicted"/>
<dbReference type="CDD" id="cd17325">
    <property type="entry name" value="MFS_MdtG_SLC18_like"/>
    <property type="match status" value="1"/>
</dbReference>
<feature type="transmembrane region" description="Helical" evidence="7">
    <location>
        <begin position="198"/>
        <end position="217"/>
    </location>
</feature>
<evidence type="ECO:0000256" key="3">
    <source>
        <dbReference type="ARBA" id="ARBA00022475"/>
    </source>
</evidence>
<sequence>MGIVAPALPTFATSFDVGVTAASFVISAFALMRLAFAPVSGRLVSWFGERPTYLWGITIVGVSTAACAFADSYWQLLVFRALGGTGSTMFTVSGVALLIRLSPPHLRGRASGVWATSFLMGNISGPIIGGLLVGFSLRLPFVIYGIALFVAAFVGWAMLRKSTLAAPQPDRRVPGMSVREALTHRAYRAAIVSNFSNGWAVFGVRIALVPLFVVEVLRTDQAMAGFALSVFAVGNAAVLMISGRMADQRGRRPLVLVGLAVSAVGTSALGLTESVPLFLAASLVAGIGAGLLNPAQNAAVADVVGSGRGGPVLAAFQMAADFGAILGPLVAGVLADAVSFRAAFAVTGLTAVLALLVWARAPETRAAPVAEEKEEEPRRVAD</sequence>
<keyword evidence="6 7" id="KW-0472">Membrane</keyword>
<feature type="transmembrane region" description="Helical" evidence="7">
    <location>
        <begin position="77"/>
        <end position="101"/>
    </location>
</feature>
<evidence type="ECO:0000256" key="5">
    <source>
        <dbReference type="ARBA" id="ARBA00022989"/>
    </source>
</evidence>
<dbReference type="EMBL" id="JBGEHV010000030">
    <property type="protein sequence ID" value="MEY8041076.1"/>
    <property type="molecule type" value="Genomic_DNA"/>
</dbReference>
<feature type="transmembrane region" description="Helical" evidence="7">
    <location>
        <begin position="340"/>
        <end position="359"/>
    </location>
</feature>
<dbReference type="Gene3D" id="1.20.1720.10">
    <property type="entry name" value="Multidrug resistance protein D"/>
    <property type="match status" value="1"/>
</dbReference>
<evidence type="ECO:0000256" key="6">
    <source>
        <dbReference type="ARBA" id="ARBA00023136"/>
    </source>
</evidence>
<feature type="transmembrane region" description="Helical" evidence="7">
    <location>
        <begin position="53"/>
        <end position="71"/>
    </location>
</feature>
<dbReference type="Gene3D" id="1.20.1250.20">
    <property type="entry name" value="MFS general substrate transporter like domains"/>
    <property type="match status" value="1"/>
</dbReference>
<accession>A0ABV4CJ56</accession>
<evidence type="ECO:0000256" key="2">
    <source>
        <dbReference type="ARBA" id="ARBA00022448"/>
    </source>
</evidence>
<dbReference type="InterPro" id="IPR036259">
    <property type="entry name" value="MFS_trans_sf"/>
</dbReference>
<evidence type="ECO:0000313" key="10">
    <source>
        <dbReference type="Proteomes" id="UP001564626"/>
    </source>
</evidence>
<dbReference type="PANTHER" id="PTHR23517:SF13">
    <property type="entry name" value="MAJOR FACILITATOR SUPERFAMILY MFS_1"/>
    <property type="match status" value="1"/>
</dbReference>
<comment type="caution">
    <text evidence="9">The sequence shown here is derived from an EMBL/GenBank/DDBJ whole genome shotgun (WGS) entry which is preliminary data.</text>
</comment>
<feature type="transmembrane region" description="Helical" evidence="7">
    <location>
        <begin position="12"/>
        <end position="32"/>
    </location>
</feature>
<feature type="transmembrane region" description="Helical" evidence="7">
    <location>
        <begin position="312"/>
        <end position="334"/>
    </location>
</feature>
<dbReference type="InterPro" id="IPR011701">
    <property type="entry name" value="MFS"/>
</dbReference>
<keyword evidence="4 7" id="KW-0812">Transmembrane</keyword>
<evidence type="ECO:0000256" key="7">
    <source>
        <dbReference type="SAM" id="Phobius"/>
    </source>
</evidence>
<evidence type="ECO:0000313" key="9">
    <source>
        <dbReference type="EMBL" id="MEY8041076.1"/>
    </source>
</evidence>
<comment type="subcellular location">
    <subcellularLocation>
        <location evidence="1">Cell membrane</location>
        <topology evidence="1">Multi-pass membrane protein</topology>
    </subcellularLocation>
</comment>
<evidence type="ECO:0000256" key="4">
    <source>
        <dbReference type="ARBA" id="ARBA00022692"/>
    </source>
</evidence>
<keyword evidence="3" id="KW-1003">Cell membrane</keyword>